<comment type="subcellular location">
    <subcellularLocation>
        <location evidence="1">Cell membrane</location>
        <topology evidence="1">Multi-pass membrane protein</topology>
    </subcellularLocation>
</comment>
<dbReference type="Gene3D" id="1.10.3730.20">
    <property type="match status" value="1"/>
</dbReference>
<keyword evidence="3" id="KW-0813">Transport</keyword>
<evidence type="ECO:0000256" key="8">
    <source>
        <dbReference type="SAM" id="Phobius"/>
    </source>
</evidence>
<evidence type="ECO:0000256" key="5">
    <source>
        <dbReference type="ARBA" id="ARBA00022692"/>
    </source>
</evidence>
<evidence type="ECO:0000256" key="2">
    <source>
        <dbReference type="ARBA" id="ARBA00007362"/>
    </source>
</evidence>
<keyword evidence="5 8" id="KW-0812">Transmembrane</keyword>
<feature type="transmembrane region" description="Helical" evidence="8">
    <location>
        <begin position="12"/>
        <end position="33"/>
    </location>
</feature>
<dbReference type="AlphaFoldDB" id="A0A852YKQ1"/>
<feature type="transmembrane region" description="Helical" evidence="8">
    <location>
        <begin position="157"/>
        <end position="173"/>
    </location>
</feature>
<dbReference type="RefSeq" id="WP_179569546.1">
    <property type="nucleotide sequence ID" value="NZ_JACBZY010000001.1"/>
</dbReference>
<accession>A0A852YKQ1</accession>
<feature type="transmembrane region" description="Helical" evidence="8">
    <location>
        <begin position="278"/>
        <end position="299"/>
    </location>
</feature>
<feature type="transmembrane region" description="Helical" evidence="8">
    <location>
        <begin position="78"/>
        <end position="103"/>
    </location>
</feature>
<dbReference type="NCBIfam" id="TIGR00688">
    <property type="entry name" value="rarD"/>
    <property type="match status" value="1"/>
</dbReference>
<feature type="domain" description="EamA" evidence="9">
    <location>
        <begin position="160"/>
        <end position="292"/>
    </location>
</feature>
<sequence>MTEPRTDSSPRFGSGLAFAGSAYFLWGLLPGYFVLLAPIGPFELIPWRILFSLLVCVVLVTVVRGWRSLGRLLRDRGAMLALLGAAVVIYVNWQVFVVAALGGQVLQASLGYFINPLVTVLFGVVFLRERLRPAQWVAVGISVVAIAVIAIGYGSVPWISLILALSFGTYGFIKKRVGHRVDAIGGLTVETAWLMPVALVQLLVVGSITGLDFGHHGAVHTTLVALSGIATAAPLLLFSAAARRLPLVALGLTQYLAPILQFITGVVLLHEQIDLERWIGFGLVWLALIVLSADALTAAGSARRQRRALA</sequence>
<evidence type="ECO:0000256" key="4">
    <source>
        <dbReference type="ARBA" id="ARBA00022475"/>
    </source>
</evidence>
<evidence type="ECO:0000259" key="9">
    <source>
        <dbReference type="Pfam" id="PF00892"/>
    </source>
</evidence>
<keyword evidence="6 8" id="KW-1133">Transmembrane helix</keyword>
<comment type="similarity">
    <text evidence="2">Belongs to the EamA transporter family.</text>
</comment>
<organism evidence="10 11">
    <name type="scientific">Schumannella luteola</name>
    <dbReference type="NCBI Taxonomy" id="472059"/>
    <lineage>
        <taxon>Bacteria</taxon>
        <taxon>Bacillati</taxon>
        <taxon>Actinomycetota</taxon>
        <taxon>Actinomycetes</taxon>
        <taxon>Micrococcales</taxon>
        <taxon>Microbacteriaceae</taxon>
        <taxon>Schumannella</taxon>
    </lineage>
</organism>
<evidence type="ECO:0000256" key="7">
    <source>
        <dbReference type="ARBA" id="ARBA00023136"/>
    </source>
</evidence>
<feature type="transmembrane region" description="Helical" evidence="8">
    <location>
        <begin position="217"/>
        <end position="238"/>
    </location>
</feature>
<evidence type="ECO:0000313" key="11">
    <source>
        <dbReference type="Proteomes" id="UP000553888"/>
    </source>
</evidence>
<dbReference type="InterPro" id="IPR004626">
    <property type="entry name" value="RarD"/>
</dbReference>
<feature type="transmembrane region" description="Helical" evidence="8">
    <location>
        <begin position="245"/>
        <end position="266"/>
    </location>
</feature>
<gene>
    <name evidence="10" type="ORF">BJ979_003233</name>
</gene>
<evidence type="ECO:0000256" key="6">
    <source>
        <dbReference type="ARBA" id="ARBA00022989"/>
    </source>
</evidence>
<feature type="transmembrane region" description="Helical" evidence="8">
    <location>
        <begin position="193"/>
        <end position="211"/>
    </location>
</feature>
<keyword evidence="11" id="KW-1185">Reference proteome</keyword>
<dbReference type="InterPro" id="IPR000620">
    <property type="entry name" value="EamA_dom"/>
</dbReference>
<name>A0A852YKQ1_9MICO</name>
<feature type="transmembrane region" description="Helical" evidence="8">
    <location>
        <begin position="109"/>
        <end position="127"/>
    </location>
</feature>
<dbReference type="Proteomes" id="UP000553888">
    <property type="component" value="Unassembled WGS sequence"/>
</dbReference>
<feature type="transmembrane region" description="Helical" evidence="8">
    <location>
        <begin position="45"/>
        <end position="66"/>
    </location>
</feature>
<dbReference type="PANTHER" id="PTHR22911">
    <property type="entry name" value="ACYL-MALONYL CONDENSING ENZYME-RELATED"/>
    <property type="match status" value="1"/>
</dbReference>
<evidence type="ECO:0000256" key="3">
    <source>
        <dbReference type="ARBA" id="ARBA00022448"/>
    </source>
</evidence>
<comment type="caution">
    <text evidence="10">The sequence shown here is derived from an EMBL/GenBank/DDBJ whole genome shotgun (WGS) entry which is preliminary data.</text>
</comment>
<reference evidence="10 11" key="1">
    <citation type="submission" date="2020-07" db="EMBL/GenBank/DDBJ databases">
        <title>Sequencing the genomes of 1000 actinobacteria strains.</title>
        <authorList>
            <person name="Klenk H.-P."/>
        </authorList>
    </citation>
    <scope>NUCLEOTIDE SEQUENCE [LARGE SCALE GENOMIC DNA]</scope>
    <source>
        <strain evidence="10 11">DSM 23141</strain>
    </source>
</reference>
<dbReference type="EMBL" id="JACBZY010000001">
    <property type="protein sequence ID" value="NYH00608.1"/>
    <property type="molecule type" value="Genomic_DNA"/>
</dbReference>
<feature type="domain" description="EamA" evidence="9">
    <location>
        <begin position="15"/>
        <end position="150"/>
    </location>
</feature>
<proteinExistence type="inferred from homology"/>
<evidence type="ECO:0000256" key="1">
    <source>
        <dbReference type="ARBA" id="ARBA00004651"/>
    </source>
</evidence>
<dbReference type="GO" id="GO:0005886">
    <property type="term" value="C:plasma membrane"/>
    <property type="evidence" value="ECO:0007669"/>
    <property type="project" value="UniProtKB-SubCell"/>
</dbReference>
<dbReference type="PANTHER" id="PTHR22911:SF137">
    <property type="entry name" value="SOLUTE CARRIER FAMILY 35 MEMBER G2-RELATED"/>
    <property type="match status" value="1"/>
</dbReference>
<protein>
    <submittedName>
        <fullName evidence="10">Chloramphenicol-sensitive protein RarD</fullName>
    </submittedName>
</protein>
<feature type="transmembrane region" description="Helical" evidence="8">
    <location>
        <begin position="134"/>
        <end position="151"/>
    </location>
</feature>
<evidence type="ECO:0000313" key="10">
    <source>
        <dbReference type="EMBL" id="NYH00608.1"/>
    </source>
</evidence>
<keyword evidence="4" id="KW-1003">Cell membrane</keyword>
<dbReference type="InterPro" id="IPR037185">
    <property type="entry name" value="EmrE-like"/>
</dbReference>
<keyword evidence="7 8" id="KW-0472">Membrane</keyword>
<dbReference type="SUPFAM" id="SSF103481">
    <property type="entry name" value="Multidrug resistance efflux transporter EmrE"/>
    <property type="match status" value="2"/>
</dbReference>
<dbReference type="Pfam" id="PF00892">
    <property type="entry name" value="EamA"/>
    <property type="match status" value="2"/>
</dbReference>